<dbReference type="Proteomes" id="UP000233551">
    <property type="component" value="Unassembled WGS sequence"/>
</dbReference>
<sequence>MDCCRSRVEGLHGGIARCIVRCYRDRVIYGWGLLTQGCEFLEIERGSLGAGSGKERKGGGARLNGSQHATTLSRGRVRVLRNP</sequence>
<comment type="caution">
    <text evidence="2">The sequence shown here is derived from an EMBL/GenBank/DDBJ whole genome shotgun (WGS) entry which is preliminary data.</text>
</comment>
<keyword evidence="3" id="KW-1185">Reference proteome</keyword>
<dbReference type="EMBL" id="PGOL01001315">
    <property type="protein sequence ID" value="PKI59192.1"/>
    <property type="molecule type" value="Genomic_DNA"/>
</dbReference>
<dbReference type="AlphaFoldDB" id="A0A2I0JSE7"/>
<accession>A0A2I0JSE7</accession>
<proteinExistence type="predicted"/>
<feature type="region of interest" description="Disordered" evidence="1">
    <location>
        <begin position="49"/>
        <end position="71"/>
    </location>
</feature>
<evidence type="ECO:0000256" key="1">
    <source>
        <dbReference type="SAM" id="MobiDB-lite"/>
    </source>
</evidence>
<protein>
    <submittedName>
        <fullName evidence="2">Uncharacterized protein</fullName>
    </submittedName>
</protein>
<evidence type="ECO:0000313" key="2">
    <source>
        <dbReference type="EMBL" id="PKI59192.1"/>
    </source>
</evidence>
<reference evidence="2 3" key="1">
    <citation type="submission" date="2017-11" db="EMBL/GenBank/DDBJ databases">
        <title>De-novo sequencing of pomegranate (Punica granatum L.) genome.</title>
        <authorList>
            <person name="Akparov Z."/>
            <person name="Amiraslanov A."/>
            <person name="Hajiyeva S."/>
            <person name="Abbasov M."/>
            <person name="Kaur K."/>
            <person name="Hamwieh A."/>
            <person name="Solovyev V."/>
            <person name="Salamov A."/>
            <person name="Braich B."/>
            <person name="Kosarev P."/>
            <person name="Mahmoud A."/>
            <person name="Hajiyev E."/>
            <person name="Babayeva S."/>
            <person name="Izzatullayeva V."/>
            <person name="Mammadov A."/>
            <person name="Mammadov A."/>
            <person name="Sharifova S."/>
            <person name="Ojaghi J."/>
            <person name="Eynullazada K."/>
            <person name="Bayramov B."/>
            <person name="Abdulazimova A."/>
            <person name="Shahmuradov I."/>
        </authorList>
    </citation>
    <scope>NUCLEOTIDE SEQUENCE [LARGE SCALE GENOMIC DNA]</scope>
    <source>
        <strain evidence="3">cv. AG2017</strain>
        <tissue evidence="2">Leaf</tissue>
    </source>
</reference>
<organism evidence="2 3">
    <name type="scientific">Punica granatum</name>
    <name type="common">Pomegranate</name>
    <dbReference type="NCBI Taxonomy" id="22663"/>
    <lineage>
        <taxon>Eukaryota</taxon>
        <taxon>Viridiplantae</taxon>
        <taxon>Streptophyta</taxon>
        <taxon>Embryophyta</taxon>
        <taxon>Tracheophyta</taxon>
        <taxon>Spermatophyta</taxon>
        <taxon>Magnoliopsida</taxon>
        <taxon>eudicotyledons</taxon>
        <taxon>Gunneridae</taxon>
        <taxon>Pentapetalae</taxon>
        <taxon>rosids</taxon>
        <taxon>malvids</taxon>
        <taxon>Myrtales</taxon>
        <taxon>Lythraceae</taxon>
        <taxon>Punica</taxon>
    </lineage>
</organism>
<evidence type="ECO:0000313" key="3">
    <source>
        <dbReference type="Proteomes" id="UP000233551"/>
    </source>
</evidence>
<gene>
    <name evidence="2" type="ORF">CRG98_020407</name>
</gene>
<name>A0A2I0JSE7_PUNGR</name>